<dbReference type="EMBL" id="QQRQ01000001">
    <property type="protein sequence ID" value="RFT07733.1"/>
    <property type="molecule type" value="Genomic_DNA"/>
</dbReference>
<keyword evidence="1" id="KW-0472">Membrane</keyword>
<keyword evidence="1" id="KW-0812">Transmembrane</keyword>
<reference evidence="2 3" key="1">
    <citation type="submission" date="2018-07" db="EMBL/GenBank/DDBJ databases">
        <title>GABA Modulating Bacteria of the Human Gut Microbiota.</title>
        <authorList>
            <person name="Strandwitz P."/>
            <person name="Kim K.H."/>
            <person name="Terekhova D."/>
            <person name="Liu J.K."/>
            <person name="Sharma A."/>
            <person name="Levering J."/>
            <person name="Mcdonald D."/>
            <person name="Dietrich D."/>
            <person name="Ramadhar T.R."/>
            <person name="Lekbua A."/>
            <person name="Mroue N."/>
            <person name="Liston C."/>
            <person name="Stewart E.J."/>
            <person name="Dubin M.J."/>
            <person name="Zengler K."/>
            <person name="Knight R."/>
            <person name="Gilbert J.A."/>
            <person name="Clardy J."/>
            <person name="Lewis K."/>
        </authorList>
    </citation>
    <scope>NUCLEOTIDE SEQUENCE [LARGE SCALE GENOMIC DNA]</scope>
    <source>
        <strain evidence="2 3">KLE1738</strain>
    </source>
</reference>
<evidence type="ECO:0000256" key="1">
    <source>
        <dbReference type="SAM" id="Phobius"/>
    </source>
</evidence>
<sequence length="256" mass="28323">MNLKPAIRYQLREYLVSCLVFWAINALLIGIGFLVLSLNLGSGDRSGYTYNGYGFACAIFFLVFGLILPRQAIRLCVQMGVSRRTTFLSLFLSALLPAVCLSLAGELLLSLAQFAADHTQFQLEFSDLFSMIYLKQGLPLTFLQHTASILFSAACMLACYSLGLFFTFLFWRLNKVGCIVAALAIPASLIGFPPLLAKAEEVFPPVRTLFLTLGDTFFHSPWGAILLLLVVVLLFSLIGWLLIRRTNIRGGMLSSK</sequence>
<accession>A0A3E2B6R5</accession>
<name>A0A3E2B6R5_9FIRM</name>
<dbReference type="AlphaFoldDB" id="A0A3E2B6R5"/>
<feature type="transmembrane region" description="Helical" evidence="1">
    <location>
        <begin position="90"/>
        <end position="116"/>
    </location>
</feature>
<organism evidence="2 3">
    <name type="scientific">Evtepia gabavorous</name>
    <dbReference type="NCBI Taxonomy" id="2211183"/>
    <lineage>
        <taxon>Bacteria</taxon>
        <taxon>Bacillati</taxon>
        <taxon>Bacillota</taxon>
        <taxon>Clostridia</taxon>
        <taxon>Eubacteriales</taxon>
        <taxon>Evtepia</taxon>
    </lineage>
</organism>
<feature type="transmembrane region" description="Helical" evidence="1">
    <location>
        <begin position="149"/>
        <end position="171"/>
    </location>
</feature>
<feature type="transmembrane region" description="Helical" evidence="1">
    <location>
        <begin position="178"/>
        <end position="197"/>
    </location>
</feature>
<dbReference type="Proteomes" id="UP000260649">
    <property type="component" value="Unassembled WGS sequence"/>
</dbReference>
<keyword evidence="1" id="KW-1133">Transmembrane helix</keyword>
<feature type="transmembrane region" description="Helical" evidence="1">
    <location>
        <begin position="50"/>
        <end position="69"/>
    </location>
</feature>
<comment type="caution">
    <text evidence="2">The sequence shown here is derived from an EMBL/GenBank/DDBJ whole genome shotgun (WGS) entry which is preliminary data.</text>
</comment>
<protein>
    <submittedName>
        <fullName evidence="2">Uncharacterized protein</fullName>
    </submittedName>
</protein>
<feature type="transmembrane region" description="Helical" evidence="1">
    <location>
        <begin position="14"/>
        <end position="38"/>
    </location>
</feature>
<evidence type="ECO:0000313" key="3">
    <source>
        <dbReference type="Proteomes" id="UP000260649"/>
    </source>
</evidence>
<feature type="transmembrane region" description="Helical" evidence="1">
    <location>
        <begin position="217"/>
        <end position="243"/>
    </location>
</feature>
<gene>
    <name evidence="2" type="ORF">DV520_00950</name>
</gene>
<proteinExistence type="predicted"/>
<keyword evidence="3" id="KW-1185">Reference proteome</keyword>
<evidence type="ECO:0000313" key="2">
    <source>
        <dbReference type="EMBL" id="RFT07733.1"/>
    </source>
</evidence>